<evidence type="ECO:0000256" key="3">
    <source>
        <dbReference type="ARBA" id="ARBA00022729"/>
    </source>
</evidence>
<dbReference type="Pfam" id="PF00754">
    <property type="entry name" value="F5_F8_type_C"/>
    <property type="match status" value="1"/>
</dbReference>
<accession>A0ABT2EKW6</accession>
<dbReference type="PROSITE" id="PS50022">
    <property type="entry name" value="FA58C_3"/>
    <property type="match status" value="1"/>
</dbReference>
<keyword evidence="8" id="KW-1185">Reference proteome</keyword>
<keyword evidence="4 7" id="KW-0378">Hydrolase</keyword>
<evidence type="ECO:0000313" key="7">
    <source>
        <dbReference type="EMBL" id="MCS3918578.1"/>
    </source>
</evidence>
<dbReference type="Gene3D" id="3.20.20.80">
    <property type="entry name" value="Glycosidases"/>
    <property type="match status" value="1"/>
</dbReference>
<dbReference type="InterPro" id="IPR000421">
    <property type="entry name" value="FA58C"/>
</dbReference>
<evidence type="ECO:0000256" key="1">
    <source>
        <dbReference type="ARBA" id="ARBA00007951"/>
    </source>
</evidence>
<keyword evidence="3" id="KW-0732">Signal</keyword>
<protein>
    <recommendedName>
        <fullName evidence="2">alpha-L-fucosidase</fullName>
        <ecNumber evidence="2">3.2.1.51</ecNumber>
    </recommendedName>
</protein>
<dbReference type="Pfam" id="PF01120">
    <property type="entry name" value="Alpha_L_fucos"/>
    <property type="match status" value="1"/>
</dbReference>
<dbReference type="GO" id="GO:0004560">
    <property type="term" value="F:alpha-L-fucosidase activity"/>
    <property type="evidence" value="ECO:0007669"/>
    <property type="project" value="UniProtKB-EC"/>
</dbReference>
<name>A0ABT2EKW6_9BACT</name>
<dbReference type="PANTHER" id="PTHR10030">
    <property type="entry name" value="ALPHA-L-FUCOSIDASE"/>
    <property type="match status" value="1"/>
</dbReference>
<dbReference type="InterPro" id="IPR008979">
    <property type="entry name" value="Galactose-bd-like_sf"/>
</dbReference>
<dbReference type="SMART" id="SM00812">
    <property type="entry name" value="Alpha_L_fucos"/>
    <property type="match status" value="1"/>
</dbReference>
<reference evidence="7 8" key="1">
    <citation type="submission" date="2022-08" db="EMBL/GenBank/DDBJ databases">
        <title>Bacterial and archaeal communities from various locations to study Microbial Dark Matter (Phase II).</title>
        <authorList>
            <person name="Stepanauskas R."/>
        </authorList>
    </citation>
    <scope>NUCLEOTIDE SEQUENCE [LARGE SCALE GENOMIC DNA]</scope>
    <source>
        <strain evidence="7 8">PD1</strain>
    </source>
</reference>
<dbReference type="RefSeq" id="WP_259094556.1">
    <property type="nucleotide sequence ID" value="NZ_CP130454.1"/>
</dbReference>
<dbReference type="InterPro" id="IPR017853">
    <property type="entry name" value="GH"/>
</dbReference>
<keyword evidence="5 7" id="KW-0326">Glycosidase</keyword>
<dbReference type="PROSITE" id="PS51257">
    <property type="entry name" value="PROKAR_LIPOPROTEIN"/>
    <property type="match status" value="1"/>
</dbReference>
<evidence type="ECO:0000256" key="2">
    <source>
        <dbReference type="ARBA" id="ARBA00012662"/>
    </source>
</evidence>
<gene>
    <name evidence="7" type="ORF">M2350_000978</name>
</gene>
<dbReference type="InterPro" id="IPR057739">
    <property type="entry name" value="Glyco_hydro_29_N"/>
</dbReference>
<evidence type="ECO:0000313" key="8">
    <source>
        <dbReference type="Proteomes" id="UP001204798"/>
    </source>
</evidence>
<evidence type="ECO:0000256" key="4">
    <source>
        <dbReference type="ARBA" id="ARBA00022801"/>
    </source>
</evidence>
<proteinExistence type="inferred from homology"/>
<evidence type="ECO:0000259" key="6">
    <source>
        <dbReference type="PROSITE" id="PS50022"/>
    </source>
</evidence>
<sequence length="458" mass="52834">MIGKIAAAVAGILACRKLTGATEGSKTIVKPSPQQLAWQELEMGMFIHFGMNTFTDREWGDRTEDPRWFNPTEFDARQWISVAKEAGFGYVVLTAKHHDGFCLWQTRYTEHSVKNSPWRNGRGDVVKEVAKACEEIGVKFGFYLSPWDRHEKSYGTPDYDRYFKNQLTELLTEYGEVLEVWFDGAYGGPPGKEHKYDWLGYYKVIRKLQPNALIAICGPDIRWVGNEEWVAPETNWSVQEASHFHRILGITGKVWYPTECDVSIRPGWFWHAREDDKVKSVEHLLDIYFKSVGRNSVLLLNVPPNRRGLISDVDNQRLREWRKVLDRTFATNFALNKPATASSFRPDAKPSNAVDGRKETFWSPLSEKDEWLEVDLQRPTTFNVAMVQEHIAEGQRVEQYRIEAWDGSDWKVIARGTTIGYKKLDRFNDVTITKVRLVIESALATPLIQAFGLYRMER</sequence>
<dbReference type="InterPro" id="IPR000933">
    <property type="entry name" value="Glyco_hydro_29"/>
</dbReference>
<comment type="similarity">
    <text evidence="1">Belongs to the glycosyl hydrolase 29 family.</text>
</comment>
<dbReference type="EMBL" id="JANUCP010000002">
    <property type="protein sequence ID" value="MCS3918578.1"/>
    <property type="molecule type" value="Genomic_DNA"/>
</dbReference>
<organism evidence="7 8">
    <name type="scientific">Candidatus Fervidibacter sacchari</name>
    <dbReference type="NCBI Taxonomy" id="1448929"/>
    <lineage>
        <taxon>Bacteria</taxon>
        <taxon>Candidatus Fervidibacterota</taxon>
        <taxon>Candidatus Fervidibacter</taxon>
    </lineage>
</organism>
<dbReference type="PANTHER" id="PTHR10030:SF37">
    <property type="entry name" value="ALPHA-L-FUCOSIDASE-RELATED"/>
    <property type="match status" value="1"/>
</dbReference>
<comment type="caution">
    <text evidence="7">The sequence shown here is derived from an EMBL/GenBank/DDBJ whole genome shotgun (WGS) entry which is preliminary data.</text>
</comment>
<dbReference type="Gene3D" id="2.60.120.260">
    <property type="entry name" value="Galactose-binding domain-like"/>
    <property type="match status" value="1"/>
</dbReference>
<dbReference type="EC" id="3.2.1.51" evidence="2"/>
<dbReference type="SUPFAM" id="SSF49785">
    <property type="entry name" value="Galactose-binding domain-like"/>
    <property type="match status" value="1"/>
</dbReference>
<dbReference type="Proteomes" id="UP001204798">
    <property type="component" value="Unassembled WGS sequence"/>
</dbReference>
<dbReference type="SUPFAM" id="SSF51445">
    <property type="entry name" value="(Trans)glycosidases"/>
    <property type="match status" value="1"/>
</dbReference>
<feature type="domain" description="F5/8 type C" evidence="6">
    <location>
        <begin position="322"/>
        <end position="413"/>
    </location>
</feature>
<evidence type="ECO:0000256" key="5">
    <source>
        <dbReference type="ARBA" id="ARBA00023295"/>
    </source>
</evidence>